<dbReference type="Proteomes" id="UP000733744">
    <property type="component" value="Unassembled WGS sequence"/>
</dbReference>
<evidence type="ECO:0000256" key="1">
    <source>
        <dbReference type="SAM" id="MobiDB-lite"/>
    </source>
</evidence>
<dbReference type="RefSeq" id="WP_127030010.1">
    <property type="nucleotide sequence ID" value="NZ_RYFG02000087.1"/>
</dbReference>
<name>A0ABY3CAW6_9GAMM</name>
<dbReference type="SUPFAM" id="SSF52540">
    <property type="entry name" value="P-loop containing nucleoside triphosphate hydrolases"/>
    <property type="match status" value="1"/>
</dbReference>
<protein>
    <recommendedName>
        <fullName evidence="2">ATPase dynein-related AAA domain-containing protein</fullName>
    </recommendedName>
</protein>
<gene>
    <name evidence="3" type="ORF">EKO24_009465</name>
</gene>
<dbReference type="InterPro" id="IPR011704">
    <property type="entry name" value="ATPase_dyneun-rel_AAA"/>
</dbReference>
<reference evidence="3 4" key="1">
    <citation type="journal article" date="2019" name="Antonie Van Leeuwenhoek">
        <title>Description of 'Ca. Methylobacter oryzae' KRF1, a novel species from the environmentally important Methylobacter clade 2.</title>
        <authorList>
            <person name="Khatri K."/>
            <person name="Mohite J.A."/>
            <person name="Pandit P.S."/>
            <person name="Bahulikar R."/>
            <person name="Rahalkar M.C."/>
        </authorList>
    </citation>
    <scope>NUCLEOTIDE SEQUENCE [LARGE SCALE GENOMIC DNA]</scope>
    <source>
        <strain evidence="3 4">KRF1</strain>
    </source>
</reference>
<evidence type="ECO:0000259" key="2">
    <source>
        <dbReference type="Pfam" id="PF07728"/>
    </source>
</evidence>
<proteinExistence type="predicted"/>
<feature type="domain" description="ATPase dynein-related AAA" evidence="2">
    <location>
        <begin position="51"/>
        <end position="172"/>
    </location>
</feature>
<organism evidence="3 4">
    <name type="scientific">Candidatus Methylobacter oryzae</name>
    <dbReference type="NCBI Taxonomy" id="2497749"/>
    <lineage>
        <taxon>Bacteria</taxon>
        <taxon>Pseudomonadati</taxon>
        <taxon>Pseudomonadota</taxon>
        <taxon>Gammaproteobacteria</taxon>
        <taxon>Methylococcales</taxon>
        <taxon>Methylococcaceae</taxon>
        <taxon>Methylobacter</taxon>
    </lineage>
</organism>
<dbReference type="Pfam" id="PF07728">
    <property type="entry name" value="AAA_5"/>
    <property type="match status" value="1"/>
</dbReference>
<dbReference type="InterPro" id="IPR027417">
    <property type="entry name" value="P-loop_NTPase"/>
</dbReference>
<sequence>MKIKDFNPDTGEIDVEYDLKNIFGFFASKGFNFPEEVITRYVLSLATKPFVMLSGISGTGKTKIAQLFADYMCQDCTEEERERRIAFVPVRPDWLDNRGILGYYNILEQAYSSTPILRLLLEAAKEENQEKPYFIILDEMNLAKVEYYFADFLSIMESRTMGSEKGEKLHLHDGKQQDSDDHGIVRDADGTEIPRALHIPDNVYFTGTVNIDESTYMFSPKVLDRANVIEFNEVNLLPGNQAVVSQFRLMEANIEKINNIFDKENRRAFCHFQDVNDCRAKKEIDDIHKELKKSNLHFGYRVANEFARFINLSDDLVGEQHRSEAIDIQILQKILPKFHGTQGKLLESLTALKTLCDDKSYNRSSKKLEVMLKQLEQDGYTSFIQ</sequence>
<evidence type="ECO:0000313" key="3">
    <source>
        <dbReference type="EMBL" id="TRW95825.1"/>
    </source>
</evidence>
<evidence type="ECO:0000313" key="4">
    <source>
        <dbReference type="Proteomes" id="UP000733744"/>
    </source>
</evidence>
<dbReference type="EMBL" id="RYFG02000087">
    <property type="protein sequence ID" value="TRW95825.1"/>
    <property type="molecule type" value="Genomic_DNA"/>
</dbReference>
<comment type="caution">
    <text evidence="3">The sequence shown here is derived from an EMBL/GenBank/DDBJ whole genome shotgun (WGS) entry which is preliminary data.</text>
</comment>
<dbReference type="Gene3D" id="3.40.50.300">
    <property type="entry name" value="P-loop containing nucleotide triphosphate hydrolases"/>
    <property type="match status" value="1"/>
</dbReference>
<accession>A0ABY3CAW6</accession>
<keyword evidence="4" id="KW-1185">Reference proteome</keyword>
<feature type="region of interest" description="Disordered" evidence="1">
    <location>
        <begin position="166"/>
        <end position="187"/>
    </location>
</feature>